<accession>A0ABY4GFP3</accession>
<name>A0ABY4GFP3_9BACT</name>
<keyword evidence="1" id="KW-0614">Plasmid</keyword>
<evidence type="ECO:0000313" key="2">
    <source>
        <dbReference type="Proteomes" id="UP000830401"/>
    </source>
</evidence>
<protein>
    <submittedName>
        <fullName evidence="1">Uncharacterized protein</fullName>
    </submittedName>
</protein>
<dbReference type="EMBL" id="CP095067">
    <property type="protein sequence ID" value="UOQ69601.1"/>
    <property type="molecule type" value="Genomic_DNA"/>
</dbReference>
<evidence type="ECO:0000313" key="1">
    <source>
        <dbReference type="EMBL" id="UOQ69601.1"/>
    </source>
</evidence>
<proteinExistence type="predicted"/>
<gene>
    <name evidence="1" type="ORF">MUN86_29280</name>
</gene>
<reference evidence="1" key="1">
    <citation type="submission" date="2022-04" db="EMBL/GenBank/DDBJ databases">
        <title>Hymenobacter sp. isolated from the air.</title>
        <authorList>
            <person name="Won M."/>
            <person name="Lee C.-M."/>
            <person name="Woen H.-Y."/>
            <person name="Kwon S.-W."/>
        </authorList>
    </citation>
    <scope>NUCLEOTIDE SEQUENCE</scope>
    <source>
        <strain evidence="1">5420S-77</strain>
        <plasmid evidence="1">unnamed6</plasmid>
    </source>
</reference>
<geneLocation type="plasmid" evidence="1 2">
    <name>unnamed6</name>
</geneLocation>
<organism evidence="1 2">
    <name type="scientific">Hymenobacter volaticus</name>
    <dbReference type="NCBI Taxonomy" id="2932254"/>
    <lineage>
        <taxon>Bacteria</taxon>
        <taxon>Pseudomonadati</taxon>
        <taxon>Bacteroidota</taxon>
        <taxon>Cytophagia</taxon>
        <taxon>Cytophagales</taxon>
        <taxon>Hymenobacteraceae</taxon>
        <taxon>Hymenobacter</taxon>
    </lineage>
</organism>
<keyword evidence="2" id="KW-1185">Reference proteome</keyword>
<sequence length="64" mass="7253">MNLNELDALWKAHKQQVEEHDLWSEQQLAALLTPSPPPARWALRPRRAVLHLCLVLLSFALGGC</sequence>
<dbReference type="Proteomes" id="UP000830401">
    <property type="component" value="Plasmid unnamed6"/>
</dbReference>
<dbReference type="RefSeq" id="WP_245127447.1">
    <property type="nucleotide sequence ID" value="NZ_CP095067.1"/>
</dbReference>